<protein>
    <submittedName>
        <fullName evidence="1">Uncharacterized protein</fullName>
    </submittedName>
</protein>
<evidence type="ECO:0000313" key="1">
    <source>
        <dbReference type="EMBL" id="KAK3326734.1"/>
    </source>
</evidence>
<reference evidence="1" key="1">
    <citation type="journal article" date="2023" name="Mol. Phylogenet. Evol.">
        <title>Genome-scale phylogeny and comparative genomics of the fungal order Sordariales.</title>
        <authorList>
            <person name="Hensen N."/>
            <person name="Bonometti L."/>
            <person name="Westerberg I."/>
            <person name="Brannstrom I.O."/>
            <person name="Guillou S."/>
            <person name="Cros-Aarteil S."/>
            <person name="Calhoun S."/>
            <person name="Haridas S."/>
            <person name="Kuo A."/>
            <person name="Mondo S."/>
            <person name="Pangilinan J."/>
            <person name="Riley R."/>
            <person name="LaButti K."/>
            <person name="Andreopoulos B."/>
            <person name="Lipzen A."/>
            <person name="Chen C."/>
            <person name="Yan M."/>
            <person name="Daum C."/>
            <person name="Ng V."/>
            <person name="Clum A."/>
            <person name="Steindorff A."/>
            <person name="Ohm R.A."/>
            <person name="Martin F."/>
            <person name="Silar P."/>
            <person name="Natvig D.O."/>
            <person name="Lalanne C."/>
            <person name="Gautier V."/>
            <person name="Ament-Velasquez S.L."/>
            <person name="Kruys A."/>
            <person name="Hutchinson M.I."/>
            <person name="Powell A.J."/>
            <person name="Barry K."/>
            <person name="Miller A.N."/>
            <person name="Grigoriev I.V."/>
            <person name="Debuchy R."/>
            <person name="Gladieux P."/>
            <person name="Hiltunen Thoren M."/>
            <person name="Johannesson H."/>
        </authorList>
    </citation>
    <scope>NUCLEOTIDE SEQUENCE</scope>
    <source>
        <strain evidence="1">CBS 118394</strain>
    </source>
</reference>
<evidence type="ECO:0000313" key="2">
    <source>
        <dbReference type="Proteomes" id="UP001283341"/>
    </source>
</evidence>
<dbReference type="EMBL" id="JAUEDM010000002">
    <property type="protein sequence ID" value="KAK3326734.1"/>
    <property type="molecule type" value="Genomic_DNA"/>
</dbReference>
<organism evidence="1 2">
    <name type="scientific">Apodospora peruviana</name>
    <dbReference type="NCBI Taxonomy" id="516989"/>
    <lineage>
        <taxon>Eukaryota</taxon>
        <taxon>Fungi</taxon>
        <taxon>Dikarya</taxon>
        <taxon>Ascomycota</taxon>
        <taxon>Pezizomycotina</taxon>
        <taxon>Sordariomycetes</taxon>
        <taxon>Sordariomycetidae</taxon>
        <taxon>Sordariales</taxon>
        <taxon>Lasiosphaeriaceae</taxon>
        <taxon>Apodospora</taxon>
    </lineage>
</organism>
<dbReference type="Pfam" id="PF07173">
    <property type="entry name" value="GRDP-like"/>
    <property type="match status" value="1"/>
</dbReference>
<accession>A0AAE0MD76</accession>
<proteinExistence type="predicted"/>
<gene>
    <name evidence="1" type="ORF">B0H66DRAFT_470726</name>
</gene>
<dbReference type="InterPro" id="IPR009836">
    <property type="entry name" value="GRDP-like"/>
</dbReference>
<sequence length="477" mass="53638">MALAFRSCLHSEAQSSLISKYPYGREKEIKDIQKLFPVSKSGTDAPTAALTIPDPGIFGALASDHKAETLPTIAECAIHLELLEALEILQQKVLTSNALDRAFGIVPKNKVQASWPRTRVVLKRDESFPERRKVKWPIYLRFAATRFLEWWKCLDQMLIPTSQGGDGTVVDITEDSLPPLDVLIIWHAFLLNTTAYREFCEASGFPHRLDMQFPWPAIVTHIGAFDLFDTLSNHASHAPKFSTALKLLPHLPPTDSSPVAETFFKSKSPVLRNFSSEPSPETTPTAISTTILRDMALRQTSFTSKMTNILWLRSPAVSGTLTRAISRYQNFLTLFQDHDKQTQGPLVPTLDIDLAWHTHQCSPSLYAAACHQFTKTEKIIGHDDGVEGDVLKDGFIDTRGRYEARFGEEYNPCLCWECEGLRDQVLFDRGGEDGVDFDRVAKGVLWKVKYYKAVELARRKGEQVPGWREILDDDASS</sequence>
<keyword evidence="2" id="KW-1185">Reference proteome</keyword>
<comment type="caution">
    <text evidence="1">The sequence shown here is derived from an EMBL/GenBank/DDBJ whole genome shotgun (WGS) entry which is preliminary data.</text>
</comment>
<name>A0AAE0MD76_9PEZI</name>
<dbReference type="AlphaFoldDB" id="A0AAE0MD76"/>
<dbReference type="PANTHER" id="PTHR34365:SF7">
    <property type="entry name" value="GLYCINE-RICH DOMAIN-CONTAINING PROTEIN 1"/>
    <property type="match status" value="1"/>
</dbReference>
<dbReference type="PANTHER" id="PTHR34365">
    <property type="entry name" value="ENOLASE (DUF1399)"/>
    <property type="match status" value="1"/>
</dbReference>
<dbReference type="Proteomes" id="UP001283341">
    <property type="component" value="Unassembled WGS sequence"/>
</dbReference>
<reference evidence="1" key="2">
    <citation type="submission" date="2023-06" db="EMBL/GenBank/DDBJ databases">
        <authorList>
            <consortium name="Lawrence Berkeley National Laboratory"/>
            <person name="Haridas S."/>
            <person name="Hensen N."/>
            <person name="Bonometti L."/>
            <person name="Westerberg I."/>
            <person name="Brannstrom I.O."/>
            <person name="Guillou S."/>
            <person name="Cros-Aarteil S."/>
            <person name="Calhoun S."/>
            <person name="Kuo A."/>
            <person name="Mondo S."/>
            <person name="Pangilinan J."/>
            <person name="Riley R."/>
            <person name="Labutti K."/>
            <person name="Andreopoulos B."/>
            <person name="Lipzen A."/>
            <person name="Chen C."/>
            <person name="Yanf M."/>
            <person name="Daum C."/>
            <person name="Ng V."/>
            <person name="Clum A."/>
            <person name="Steindorff A."/>
            <person name="Ohm R."/>
            <person name="Martin F."/>
            <person name="Silar P."/>
            <person name="Natvig D."/>
            <person name="Lalanne C."/>
            <person name="Gautier V."/>
            <person name="Ament-Velasquez S.L."/>
            <person name="Kruys A."/>
            <person name="Hutchinson M.I."/>
            <person name="Powell A.J."/>
            <person name="Barry K."/>
            <person name="Miller A.N."/>
            <person name="Grigoriev I.V."/>
            <person name="Debuchy R."/>
            <person name="Gladieux P."/>
            <person name="Thoren M.H."/>
            <person name="Johannesson H."/>
        </authorList>
    </citation>
    <scope>NUCLEOTIDE SEQUENCE</scope>
    <source>
        <strain evidence="1">CBS 118394</strain>
    </source>
</reference>